<dbReference type="STRING" id="1797460.A3E73_01080"/>
<reference evidence="2 3" key="1">
    <citation type="journal article" date="2016" name="Nat. Commun.">
        <title>Thousands of microbial genomes shed light on interconnected biogeochemical processes in an aquifer system.</title>
        <authorList>
            <person name="Anantharaman K."/>
            <person name="Brown C.T."/>
            <person name="Hug L.A."/>
            <person name="Sharon I."/>
            <person name="Castelle C.J."/>
            <person name="Probst A.J."/>
            <person name="Thomas B.C."/>
            <person name="Singh A."/>
            <person name="Wilkins M.J."/>
            <person name="Karaoz U."/>
            <person name="Brodie E.L."/>
            <person name="Williams K.H."/>
            <person name="Hubbard S.S."/>
            <person name="Banfield J.F."/>
        </authorList>
    </citation>
    <scope>NUCLEOTIDE SEQUENCE [LARGE SCALE GENOMIC DNA]</scope>
</reference>
<dbReference type="AlphaFoldDB" id="A0A1F5DJS7"/>
<evidence type="ECO:0000313" key="3">
    <source>
        <dbReference type="Proteomes" id="UP000176791"/>
    </source>
</evidence>
<gene>
    <name evidence="2" type="ORF">A3E73_01080</name>
</gene>
<evidence type="ECO:0000313" key="2">
    <source>
        <dbReference type="EMBL" id="OGD55393.1"/>
    </source>
</evidence>
<name>A0A1F5DJS7_9BACT</name>
<proteinExistence type="predicted"/>
<feature type="region of interest" description="Disordered" evidence="1">
    <location>
        <begin position="1"/>
        <end position="32"/>
    </location>
</feature>
<feature type="compositionally biased region" description="Low complexity" evidence="1">
    <location>
        <begin position="1"/>
        <end position="30"/>
    </location>
</feature>
<comment type="caution">
    <text evidence="2">The sequence shown here is derived from an EMBL/GenBank/DDBJ whole genome shotgun (WGS) entry which is preliminary data.</text>
</comment>
<dbReference type="Proteomes" id="UP000176791">
    <property type="component" value="Unassembled WGS sequence"/>
</dbReference>
<organism evidence="2 3">
    <name type="scientific">Candidatus Beckwithbacteria bacterium RIFCSPHIGHO2_12_FULL_47_17</name>
    <dbReference type="NCBI Taxonomy" id="1797460"/>
    <lineage>
        <taxon>Bacteria</taxon>
        <taxon>Candidatus Beckwithiibacteriota</taxon>
    </lineage>
</organism>
<dbReference type="EMBL" id="MEZN01000044">
    <property type="protein sequence ID" value="OGD55393.1"/>
    <property type="molecule type" value="Genomic_DNA"/>
</dbReference>
<feature type="region of interest" description="Disordered" evidence="1">
    <location>
        <begin position="50"/>
        <end position="69"/>
    </location>
</feature>
<sequence>MAEAFGAQQAAMGAAGFENRAGTPPVFSPVEPAPPGVLVNLLDIGQQQEQMGEMGRLAQPKTEAEAVTP</sequence>
<protein>
    <submittedName>
        <fullName evidence="2">Uncharacterized protein</fullName>
    </submittedName>
</protein>
<evidence type="ECO:0000256" key="1">
    <source>
        <dbReference type="SAM" id="MobiDB-lite"/>
    </source>
</evidence>
<accession>A0A1F5DJS7</accession>